<reference evidence="3" key="1">
    <citation type="submission" date="2012-10" db="EMBL/GenBank/DDBJ databases">
        <authorList>
            <person name="Maita H."/>
            <person name="Sato S."/>
        </authorList>
    </citation>
    <scope>NUCLEOTIDE SEQUENCE</scope>
    <source>
        <strain evidence="3">NZP2037</strain>
    </source>
</reference>
<dbReference type="InterPro" id="IPR000587">
    <property type="entry name" value="Creatinase_N"/>
</dbReference>
<dbReference type="PANTHER" id="PTHR46112:SF2">
    <property type="entry name" value="XAA-PRO AMINOPEPTIDASE P-RELATED"/>
    <property type="match status" value="1"/>
</dbReference>
<evidence type="ECO:0000259" key="2">
    <source>
        <dbReference type="Pfam" id="PF01321"/>
    </source>
</evidence>
<dbReference type="InterPro" id="IPR000994">
    <property type="entry name" value="Pept_M24"/>
</dbReference>
<feature type="domain" description="Creatinase N-terminal" evidence="2">
    <location>
        <begin position="29"/>
        <end position="156"/>
    </location>
</feature>
<feature type="domain" description="Peptidase M24" evidence="1">
    <location>
        <begin position="168"/>
        <end position="351"/>
    </location>
</feature>
<organism evidence="3">
    <name type="scientific">Rhizobium loti</name>
    <name type="common">Mesorhizobium loti</name>
    <dbReference type="NCBI Taxonomy" id="381"/>
    <lineage>
        <taxon>Bacteria</taxon>
        <taxon>Pseudomonadati</taxon>
        <taxon>Pseudomonadota</taxon>
        <taxon>Alphaproteobacteria</taxon>
        <taxon>Hyphomicrobiales</taxon>
        <taxon>Phyllobacteriaceae</taxon>
        <taxon>Mesorhizobium</taxon>
    </lineage>
</organism>
<dbReference type="InterPro" id="IPR029149">
    <property type="entry name" value="Creatin/AminoP/Spt16_N"/>
</dbReference>
<dbReference type="PANTHER" id="PTHR46112">
    <property type="entry name" value="AMINOPEPTIDASE"/>
    <property type="match status" value="1"/>
</dbReference>
<evidence type="ECO:0000313" key="3">
    <source>
        <dbReference type="EMBL" id="BAN09712.1"/>
    </source>
</evidence>
<dbReference type="InterPro" id="IPR036005">
    <property type="entry name" value="Creatinase/aminopeptidase-like"/>
</dbReference>
<accession>M5AMV0</accession>
<dbReference type="InterPro" id="IPR050659">
    <property type="entry name" value="Peptidase_M24B"/>
</dbReference>
<dbReference type="EMBL" id="AP012557">
    <property type="protein sequence ID" value="BAN09712.1"/>
    <property type="molecule type" value="Genomic_DNA"/>
</dbReference>
<dbReference type="Gene3D" id="3.40.350.10">
    <property type="entry name" value="Creatinase/prolidase N-terminal domain"/>
    <property type="match status" value="1"/>
</dbReference>
<name>M5AMV0_RHILI</name>
<dbReference type="AlphaFoldDB" id="M5AMV0"/>
<dbReference type="Gene3D" id="3.90.230.10">
    <property type="entry name" value="Creatinase/methionine aminopeptidase superfamily"/>
    <property type="match status" value="1"/>
</dbReference>
<dbReference type="SUPFAM" id="SSF53092">
    <property type="entry name" value="Creatinase/prolidase N-terminal domain"/>
    <property type="match status" value="1"/>
</dbReference>
<evidence type="ECO:0000259" key="1">
    <source>
        <dbReference type="Pfam" id="PF00557"/>
    </source>
</evidence>
<proteinExistence type="predicted"/>
<dbReference type="Pfam" id="PF01321">
    <property type="entry name" value="Creatinase_N"/>
    <property type="match status" value="1"/>
</dbReference>
<reference evidence="3" key="2">
    <citation type="journal article" date="2013" name="Microbes Environ.">
        <title>Commonalities and Differences among Symbiosis Islands of Three Mesorhizobium loti Strains.</title>
        <authorList>
            <person name="Kasai-Maita H."/>
            <person name="Hirakawa H."/>
            <person name="Nakamura Y."/>
            <person name="Kaneko T."/>
            <person name="Miki K."/>
            <person name="Maruya J."/>
            <person name="Okazaki S."/>
            <person name="Tabata S."/>
            <person name="Saeki K."/>
            <person name="Sato S."/>
        </authorList>
    </citation>
    <scope>NUCLEOTIDE SEQUENCE</scope>
    <source>
        <strain evidence="3">NZP2037</strain>
    </source>
</reference>
<dbReference type="CDD" id="cd01066">
    <property type="entry name" value="APP_MetAP"/>
    <property type="match status" value="1"/>
</dbReference>
<dbReference type="OrthoDB" id="8056467at2"/>
<dbReference type="Pfam" id="PF00557">
    <property type="entry name" value="Peptidase_M24"/>
    <property type="match status" value="1"/>
</dbReference>
<sequence length="387" mass="41923">MATTSSSVPLTALSFPKAEYERRQVGVFESMVRAKLDALVVTAHGHLQYLIGYDGTGGYFMPFALILVPGQKPTFVVREYELGSVRAGSCVEEIIVYREQFDFAPVCANTIRRHGLAGRRIGLELGCWNLAPADVNALQGQLPDTNFADASRLVATVAAIKTDLELDVMRFAMAMTDVAVRTFQNSLEEGVTEVEVAANIDRDVEKAGGVVQATSSTLLFGERTKLSHGTPKRHPIRNNEPAFLEIGGVKNGYACGLVRSAQLGRHAETELLHELSVEVLEAVISAIKPGVTAGEVDAVGRAVLKRHGRAEFLNHRVGYQTGINWVERGNISLEPGATDVLEPNMTLHMPIILCGESGYLIGTSGHVLVTERGAETLSRTSHTLYRA</sequence>
<protein>
    <submittedName>
        <fullName evidence="3">Probable creatinase</fullName>
    </submittedName>
</protein>
<dbReference type="SUPFAM" id="SSF55920">
    <property type="entry name" value="Creatinase/aminopeptidase"/>
    <property type="match status" value="1"/>
</dbReference>